<evidence type="ECO:0000313" key="1">
    <source>
        <dbReference type="EMBL" id="AOX01304.1"/>
    </source>
</evidence>
<name>A0A1D8TUN7_9CYAN</name>
<dbReference type="Pfam" id="PF09366">
    <property type="entry name" value="DUF1997"/>
    <property type="match status" value="1"/>
</dbReference>
<dbReference type="InterPro" id="IPR018971">
    <property type="entry name" value="DUF1997"/>
</dbReference>
<dbReference type="OrthoDB" id="510717at2"/>
<dbReference type="STRING" id="1458985.BJP34_19345"/>
<dbReference type="PANTHER" id="PTHR34133">
    <property type="entry name" value="OS07G0633000 PROTEIN"/>
    <property type="match status" value="1"/>
</dbReference>
<proteinExistence type="predicted"/>
<dbReference type="Proteomes" id="UP000177870">
    <property type="component" value="Chromosome"/>
</dbReference>
<sequence length="193" mass="22021">MTTQFFASQCVEMTVPQESVPIQHYLRQPERIVYAIADLNRIQQLTQKRFRLKMNPLHFMSLTFQPTVDLEVWAESDATVHLRSVGCEIIGLDYINQRFALQLTGKLHPWEDHGVTKLTGRADLTVKVDVPLPFSLTPKPILETTGNGLLKSVLLRIKQTLMKQLLLDYRQWANNGTQTNIYTQHQPPGAPAT</sequence>
<dbReference type="KEGG" id="mpro:BJP34_19345"/>
<dbReference type="EMBL" id="CP017599">
    <property type="protein sequence ID" value="AOX01304.1"/>
    <property type="molecule type" value="Genomic_DNA"/>
</dbReference>
<protein>
    <recommendedName>
        <fullName evidence="3">DUF1997 domain-containing protein</fullName>
    </recommendedName>
</protein>
<accession>A0A1D8TUN7</accession>
<reference evidence="2" key="1">
    <citation type="submission" date="2016-10" db="EMBL/GenBank/DDBJ databases">
        <title>Comparative genomics uncovers the prolific and rare metabolic potential of the cyanobacterial genus Moorea.</title>
        <authorList>
            <person name="Leao T."/>
            <person name="Castelao G."/>
            <person name="Korobeynikov A."/>
            <person name="Monroe E.A."/>
            <person name="Podell S."/>
            <person name="Glukhov E."/>
            <person name="Allen E."/>
            <person name="Gerwick W.H."/>
            <person name="Gerwick L."/>
        </authorList>
    </citation>
    <scope>NUCLEOTIDE SEQUENCE [LARGE SCALE GENOMIC DNA]</scope>
    <source>
        <strain evidence="2">PAL-8-15-08-1</strain>
    </source>
</reference>
<evidence type="ECO:0000313" key="2">
    <source>
        <dbReference type="Proteomes" id="UP000177870"/>
    </source>
</evidence>
<gene>
    <name evidence="1" type="ORF">BJP34_19345</name>
</gene>
<dbReference type="PANTHER" id="PTHR34133:SF8">
    <property type="entry name" value="OS07G0633000 PROTEIN"/>
    <property type="match status" value="1"/>
</dbReference>
<evidence type="ECO:0008006" key="3">
    <source>
        <dbReference type="Google" id="ProtNLM"/>
    </source>
</evidence>
<organism evidence="1 2">
    <name type="scientific">Moorena producens PAL-8-15-08-1</name>
    <dbReference type="NCBI Taxonomy" id="1458985"/>
    <lineage>
        <taxon>Bacteria</taxon>
        <taxon>Bacillati</taxon>
        <taxon>Cyanobacteriota</taxon>
        <taxon>Cyanophyceae</taxon>
        <taxon>Coleofasciculales</taxon>
        <taxon>Coleofasciculaceae</taxon>
        <taxon>Moorena</taxon>
    </lineage>
</organism>
<dbReference type="AlphaFoldDB" id="A0A1D8TUN7"/>
<dbReference type="InterPro" id="IPR023393">
    <property type="entry name" value="START-like_dom_sf"/>
</dbReference>
<dbReference type="RefSeq" id="WP_070393748.1">
    <property type="nucleotide sequence ID" value="NZ_CP017599.1"/>
</dbReference>
<dbReference type="Gene3D" id="3.30.530.20">
    <property type="match status" value="1"/>
</dbReference>